<sequence>MLVVFISQILKMDLDLGNYERCLDIKLTRDHNITTGKIYQGTSNLCHILKFLDNSLIVLVNTLRVL</sequence>
<evidence type="ECO:0000313" key="2">
    <source>
        <dbReference type="Proteomes" id="UP001055879"/>
    </source>
</evidence>
<name>A0ACB9B5N4_ARCLA</name>
<reference evidence="2" key="1">
    <citation type="journal article" date="2022" name="Mol. Ecol. Resour.">
        <title>The genomes of chicory, endive, great burdock and yacon provide insights into Asteraceae palaeo-polyploidization history and plant inulin production.</title>
        <authorList>
            <person name="Fan W."/>
            <person name="Wang S."/>
            <person name="Wang H."/>
            <person name="Wang A."/>
            <person name="Jiang F."/>
            <person name="Liu H."/>
            <person name="Zhao H."/>
            <person name="Xu D."/>
            <person name="Zhang Y."/>
        </authorList>
    </citation>
    <scope>NUCLEOTIDE SEQUENCE [LARGE SCALE GENOMIC DNA]</scope>
    <source>
        <strain evidence="2">cv. Niubang</strain>
    </source>
</reference>
<proteinExistence type="predicted"/>
<gene>
    <name evidence="1" type="ORF">L6452_23010</name>
</gene>
<reference evidence="1 2" key="2">
    <citation type="journal article" date="2022" name="Mol. Ecol. Resour.">
        <title>The genomes of chicory, endive, great burdock and yacon provide insights into Asteraceae paleo-polyploidization history and plant inulin production.</title>
        <authorList>
            <person name="Fan W."/>
            <person name="Wang S."/>
            <person name="Wang H."/>
            <person name="Wang A."/>
            <person name="Jiang F."/>
            <person name="Liu H."/>
            <person name="Zhao H."/>
            <person name="Xu D."/>
            <person name="Zhang Y."/>
        </authorList>
    </citation>
    <scope>NUCLEOTIDE SEQUENCE [LARGE SCALE GENOMIC DNA]</scope>
    <source>
        <strain evidence="2">cv. Niubang</strain>
    </source>
</reference>
<comment type="caution">
    <text evidence="1">The sequence shown here is derived from an EMBL/GenBank/DDBJ whole genome shotgun (WGS) entry which is preliminary data.</text>
</comment>
<evidence type="ECO:0000313" key="1">
    <source>
        <dbReference type="EMBL" id="KAI3715990.1"/>
    </source>
</evidence>
<organism evidence="1 2">
    <name type="scientific">Arctium lappa</name>
    <name type="common">Greater burdock</name>
    <name type="synonym">Lappa major</name>
    <dbReference type="NCBI Taxonomy" id="4217"/>
    <lineage>
        <taxon>Eukaryota</taxon>
        <taxon>Viridiplantae</taxon>
        <taxon>Streptophyta</taxon>
        <taxon>Embryophyta</taxon>
        <taxon>Tracheophyta</taxon>
        <taxon>Spermatophyta</taxon>
        <taxon>Magnoliopsida</taxon>
        <taxon>eudicotyledons</taxon>
        <taxon>Gunneridae</taxon>
        <taxon>Pentapetalae</taxon>
        <taxon>asterids</taxon>
        <taxon>campanulids</taxon>
        <taxon>Asterales</taxon>
        <taxon>Asteraceae</taxon>
        <taxon>Carduoideae</taxon>
        <taxon>Cardueae</taxon>
        <taxon>Arctiinae</taxon>
        <taxon>Arctium</taxon>
    </lineage>
</organism>
<keyword evidence="2" id="KW-1185">Reference proteome</keyword>
<dbReference type="EMBL" id="CM042053">
    <property type="protein sequence ID" value="KAI3715990.1"/>
    <property type="molecule type" value="Genomic_DNA"/>
</dbReference>
<dbReference type="Proteomes" id="UP001055879">
    <property type="component" value="Linkage Group LG07"/>
</dbReference>
<accession>A0ACB9B5N4</accession>
<protein>
    <submittedName>
        <fullName evidence="1">Uncharacterized protein</fullName>
    </submittedName>
</protein>